<protein>
    <submittedName>
        <fullName evidence="5">Beta-eliminating lyase-related protein</fullName>
    </submittedName>
</protein>
<dbReference type="PANTHER" id="PTHR48097">
    <property type="entry name" value="L-THREONINE ALDOLASE-RELATED"/>
    <property type="match status" value="1"/>
</dbReference>
<sequence>MMTLHDPARRTFASDNYAGAHAEVLAAVADASGGHETSYGADAYTTRLTQVLGEHFGRQVEVFPVFTGTGANVVGLSAMLPAWGAVVCAASAHVHTDEGGAPEKVAGIKLLPVPTPDGRLTPELLATEAWGYGFEHRAQPLVVSLTQTTELGTCYTPEQIAALADAAHARGMRVHVDGARLANAAATLDLPLRAFTSDVGVDVVSLGGTKNGALAAEAVVVLDPAAADGLAYLRKTQMQLASKMRFVSAQLLALFDGDLWLRSAQHANAMARRLLAGVRDLPGVQVTRPVESNAVFAILARDVADRIREDFWFYDWDEATGEVRWMCAFDTTPADVDAFVAAVAKAAG</sequence>
<dbReference type="GO" id="GO:0016829">
    <property type="term" value="F:lyase activity"/>
    <property type="evidence" value="ECO:0007669"/>
    <property type="project" value="UniProtKB-KW"/>
</dbReference>
<dbReference type="InterPro" id="IPR001597">
    <property type="entry name" value="ArAA_b-elim_lyase/Thr_aldolase"/>
</dbReference>
<comment type="similarity">
    <text evidence="2">Belongs to the threonine aldolase family.</text>
</comment>
<comment type="cofactor">
    <cofactor evidence="1">
        <name>pyridoxal 5'-phosphate</name>
        <dbReference type="ChEBI" id="CHEBI:597326"/>
    </cofactor>
</comment>
<evidence type="ECO:0000313" key="5">
    <source>
        <dbReference type="EMBL" id="MDO8107729.1"/>
    </source>
</evidence>
<feature type="domain" description="Aromatic amino acid beta-eliminating lyase/threonine aldolase" evidence="4">
    <location>
        <begin position="12"/>
        <end position="299"/>
    </location>
</feature>
<dbReference type="PANTHER" id="PTHR48097:SF5">
    <property type="entry name" value="LOW SPECIFICITY L-THREONINE ALDOLASE"/>
    <property type="match status" value="1"/>
</dbReference>
<evidence type="ECO:0000256" key="2">
    <source>
        <dbReference type="ARBA" id="ARBA00006966"/>
    </source>
</evidence>
<reference evidence="5 6" key="1">
    <citation type="submission" date="2023-07" db="EMBL/GenBank/DDBJ databases">
        <title>Description of novel actinomycetes strains, isolated from tidal flat sediment.</title>
        <authorList>
            <person name="Lu C."/>
        </authorList>
    </citation>
    <scope>NUCLEOTIDE SEQUENCE [LARGE SCALE GENOMIC DNA]</scope>
    <source>
        <strain evidence="5 6">SYSU T00b441</strain>
    </source>
</reference>
<dbReference type="InterPro" id="IPR015421">
    <property type="entry name" value="PyrdxlP-dep_Trfase_major"/>
</dbReference>
<dbReference type="EMBL" id="JAUQYP010000001">
    <property type="protein sequence ID" value="MDO8107729.1"/>
    <property type="molecule type" value="Genomic_DNA"/>
</dbReference>
<dbReference type="Proteomes" id="UP001232536">
    <property type="component" value="Unassembled WGS sequence"/>
</dbReference>
<keyword evidence="6" id="KW-1185">Reference proteome</keyword>
<evidence type="ECO:0000259" key="4">
    <source>
        <dbReference type="Pfam" id="PF01212"/>
    </source>
</evidence>
<dbReference type="Pfam" id="PF01212">
    <property type="entry name" value="Beta_elim_lyase"/>
    <property type="match status" value="1"/>
</dbReference>
<keyword evidence="5" id="KW-0456">Lyase</keyword>
<evidence type="ECO:0000313" key="6">
    <source>
        <dbReference type="Proteomes" id="UP001232536"/>
    </source>
</evidence>
<dbReference type="InterPro" id="IPR015424">
    <property type="entry name" value="PyrdxlP-dep_Trfase"/>
</dbReference>
<gene>
    <name evidence="5" type="ORF">Q6348_11030</name>
</gene>
<comment type="caution">
    <text evidence="5">The sequence shown here is derived from an EMBL/GenBank/DDBJ whole genome shotgun (WGS) entry which is preliminary data.</text>
</comment>
<dbReference type="SUPFAM" id="SSF53383">
    <property type="entry name" value="PLP-dependent transferases"/>
    <property type="match status" value="1"/>
</dbReference>
<organism evidence="5 6">
    <name type="scientific">Actinotalea lenta</name>
    <dbReference type="NCBI Taxonomy" id="3064654"/>
    <lineage>
        <taxon>Bacteria</taxon>
        <taxon>Bacillati</taxon>
        <taxon>Actinomycetota</taxon>
        <taxon>Actinomycetes</taxon>
        <taxon>Micrococcales</taxon>
        <taxon>Cellulomonadaceae</taxon>
        <taxon>Actinotalea</taxon>
    </lineage>
</organism>
<name>A0ABT9D9Z4_9CELL</name>
<accession>A0ABT9D9Z4</accession>
<dbReference type="Gene3D" id="3.90.1150.10">
    <property type="entry name" value="Aspartate Aminotransferase, domain 1"/>
    <property type="match status" value="1"/>
</dbReference>
<dbReference type="InterPro" id="IPR015422">
    <property type="entry name" value="PyrdxlP-dep_Trfase_small"/>
</dbReference>
<dbReference type="Gene3D" id="3.40.640.10">
    <property type="entry name" value="Type I PLP-dependent aspartate aminotransferase-like (Major domain)"/>
    <property type="match status" value="1"/>
</dbReference>
<proteinExistence type="inferred from homology"/>
<keyword evidence="3" id="KW-0663">Pyridoxal phosphate</keyword>
<evidence type="ECO:0000256" key="1">
    <source>
        <dbReference type="ARBA" id="ARBA00001933"/>
    </source>
</evidence>
<evidence type="ECO:0000256" key="3">
    <source>
        <dbReference type="ARBA" id="ARBA00022898"/>
    </source>
</evidence>